<organism evidence="3 4">
    <name type="scientific">Hymenobacter mellowenesis</name>
    <dbReference type="NCBI Taxonomy" id="3063995"/>
    <lineage>
        <taxon>Bacteria</taxon>
        <taxon>Pseudomonadati</taxon>
        <taxon>Bacteroidota</taxon>
        <taxon>Cytophagia</taxon>
        <taxon>Cytophagales</taxon>
        <taxon>Hymenobacteraceae</taxon>
        <taxon>Hymenobacter</taxon>
    </lineage>
</organism>
<feature type="transmembrane region" description="Helical" evidence="1">
    <location>
        <begin position="20"/>
        <end position="38"/>
    </location>
</feature>
<feature type="transmembrane region" description="Helical" evidence="1">
    <location>
        <begin position="141"/>
        <end position="164"/>
    </location>
</feature>
<keyword evidence="1" id="KW-0812">Transmembrane</keyword>
<accession>A0ABT9ABL4</accession>
<dbReference type="Pfam" id="PF07853">
    <property type="entry name" value="DUF1648"/>
    <property type="match status" value="1"/>
</dbReference>
<proteinExistence type="predicted"/>
<dbReference type="RefSeq" id="WP_305011910.1">
    <property type="nucleotide sequence ID" value="NZ_JAUQSX010000006.1"/>
</dbReference>
<evidence type="ECO:0000313" key="3">
    <source>
        <dbReference type="EMBL" id="MDO7847230.1"/>
    </source>
</evidence>
<reference evidence="3" key="1">
    <citation type="submission" date="2023-07" db="EMBL/GenBank/DDBJ databases">
        <authorList>
            <person name="Kim M.K."/>
        </authorList>
    </citation>
    <scope>NUCLEOTIDE SEQUENCE</scope>
    <source>
        <strain evidence="3">M29</strain>
    </source>
</reference>
<keyword evidence="1" id="KW-1133">Transmembrane helix</keyword>
<keyword evidence="4" id="KW-1185">Reference proteome</keyword>
<feature type="domain" description="DUF1648" evidence="2">
    <location>
        <begin position="26"/>
        <end position="69"/>
    </location>
</feature>
<evidence type="ECO:0000313" key="4">
    <source>
        <dbReference type="Proteomes" id="UP001167796"/>
    </source>
</evidence>
<name>A0ABT9ABL4_9BACT</name>
<dbReference type="InterPro" id="IPR012867">
    <property type="entry name" value="DUF1648"/>
</dbReference>
<dbReference type="EMBL" id="JAUQSX010000006">
    <property type="protein sequence ID" value="MDO7847230.1"/>
    <property type="molecule type" value="Genomic_DNA"/>
</dbReference>
<keyword evidence="1" id="KW-0472">Membrane</keyword>
<evidence type="ECO:0000256" key="1">
    <source>
        <dbReference type="SAM" id="Phobius"/>
    </source>
</evidence>
<dbReference type="Proteomes" id="UP001167796">
    <property type="component" value="Unassembled WGS sequence"/>
</dbReference>
<gene>
    <name evidence="3" type="ORF">Q5H92_12735</name>
</gene>
<feature type="transmembrane region" description="Helical" evidence="1">
    <location>
        <begin position="63"/>
        <end position="84"/>
    </location>
</feature>
<sequence length="171" mass="18751">MEQRPKIEVPLLPADKAAEIAAWGALAVLWALTIWYLIRLPDTIPVHFNGAGEPDRYGEKGSLGVVSLVATALFGAMTAVTNAVSKYPHMLNYMVTITPANALRQYRGAIRVARSFRIGLVLVFLQLLYETARVATGQAAGLGAWSMPVDFGLLLLPPALWYWWTVARARS</sequence>
<comment type="caution">
    <text evidence="3">The sequence shown here is derived from an EMBL/GenBank/DDBJ whole genome shotgun (WGS) entry which is preliminary data.</text>
</comment>
<feature type="transmembrane region" description="Helical" evidence="1">
    <location>
        <begin position="112"/>
        <end position="129"/>
    </location>
</feature>
<protein>
    <submittedName>
        <fullName evidence="3">DUF1648 domain-containing protein</fullName>
    </submittedName>
</protein>
<evidence type="ECO:0000259" key="2">
    <source>
        <dbReference type="Pfam" id="PF07853"/>
    </source>
</evidence>